<gene>
    <name evidence="1" type="ORF">NV36_14380</name>
</gene>
<name>A0A0A2GSC2_9FLAO</name>
<protein>
    <submittedName>
        <fullName evidence="1">Uncharacterized protein</fullName>
    </submittedName>
</protein>
<dbReference type="InterPro" id="IPR026341">
    <property type="entry name" value="T9SS_type_B"/>
</dbReference>
<proteinExistence type="predicted"/>
<dbReference type="Proteomes" id="UP000030140">
    <property type="component" value="Unassembled WGS sequence"/>
</dbReference>
<reference evidence="1 2" key="1">
    <citation type="submission" date="2014-10" db="EMBL/GenBank/DDBJ databases">
        <title>Draft genome sequence of the proteorhodopsin-containing marine bacterium Dokdonia donghaensis.</title>
        <authorList>
            <person name="Gomez-Consarnau L."/>
            <person name="Gonzalez J.M."/>
            <person name="Riedel T."/>
            <person name="Jaenicke S."/>
            <person name="Wagner-Doebler I."/>
            <person name="Fuhrman J.A."/>
        </authorList>
    </citation>
    <scope>NUCLEOTIDE SEQUENCE [LARGE SCALE GENOMIC DNA]</scope>
    <source>
        <strain evidence="1 2">DSW-1</strain>
    </source>
</reference>
<dbReference type="NCBIfam" id="TIGR04131">
    <property type="entry name" value="Bac_Flav_CTERM"/>
    <property type="match status" value="1"/>
</dbReference>
<organism evidence="1 2">
    <name type="scientific">Dokdonia donghaensis DSW-1</name>
    <dbReference type="NCBI Taxonomy" id="1300343"/>
    <lineage>
        <taxon>Bacteria</taxon>
        <taxon>Pseudomonadati</taxon>
        <taxon>Bacteroidota</taxon>
        <taxon>Flavobacteriia</taxon>
        <taxon>Flavobacteriales</taxon>
        <taxon>Flavobacteriaceae</taxon>
        <taxon>Dokdonia</taxon>
    </lineage>
</organism>
<comment type="caution">
    <text evidence="1">The sequence shown here is derived from an EMBL/GenBank/DDBJ whole genome shotgun (WGS) entry which is preliminary data.</text>
</comment>
<sequence>MARVTDNTTACYATVNLSVRSFPVPVPVTPADYEECDDDNDGVFDFFVLSSRDAEITGGDPTLTVSYYLTQADADNAPVGQELDNMMYINNEPFEQIVYARVFNDAGCYSTTPLTLRVLNTPMPNQDALPYALCDDDTDGLQIFDLSTQEANILGGLDPATHTVEWFSSLASAEAGAPAIATPNAYTSNTATVYALVTDTAQMTTTMTFCSNIAPLELIVNPLPTPTQPAEYELCDDIESGSDTDEFASFDLRSRDDEITGGNDDWSVSYHLTQADADAGTPVLTDMYQNVVMANQTIFVRVEDIVTACYETITLTLVVNPLPSPTTIAPVEECDTMANDGDPDNDGDAIFDLTGQVTTDIINGEAFVGLTFHETIAAAELGTPAIANPAAYQTVSRTIYVRATDTDPATSTECYRIVELELIVQPAPVLPTTIPDLTECDDDGDGQALFDLTQNDAVIYGTQTPAAVTLTYHETLASAEAMVGSAADMPIADPVNYLASAPVTQLWVRLEDTATGCTVVGTFNLNIAMIPTITPPGLFEACDSAGALVGTDDDGITTFDLTSLDAGITGGDPALTVTYYESQADLDAGIANAIATPAAYINDGTSPQTLFILVSSSDAGMCGAETTVDLQVNPLPVIGEPLPEAIACDEDNDGFGAFDLQQYNDDLLATLTDITLRFYETLDNATADTGAGQIDITVPYNNITGMTSLYVVAQDTNPATATACTKIYEFELVVYPIPEIPAALETLTECDNDNNLMEIIDLTQNEVAIIGTQDATTLVITYHNTLADAETGNNPIIDPANYNATQMTPLEVIWVRLQVNDGSPNICAAVSSFEISVESPPTANPANDDLDLMVCDDDADTFNVFDLTVNEASLTGGDPLLSVTYYASLADQMSDTPITDPTAYTNIQNPQTIQAVVSSAAGCTDQTTFDIEVLPLPTPNTMPDAVEVCDATTDIDTDGDGVIDAGSGSDTDGFESFDLTGVIAQIGGGEPVDILVYTDLAFAEANPDDPTLAVADVTNFINTTSGNQTLYARVERNVPGDDDLDSDGNLCYVIVPFEVIVNPLPVLAEAGPIDYTFCEEFDGDDTMGSVDLTTLADEIGILAAPQVTSDFTISYHQLLVQAEANTAALSSPYTVADGEELFVRIEDNTTGCVNFTSIIFTVESRPEVSPADNMVQCADDLGINVAPNQDEATFDLTQQNAMITGGVAGTSVTYYTSLADAEAMINAIDTPSAYVNTSNPQTIYARAVNTASNCESTMVVDFEIFVQPLPYTDLSNEGGQICVDEITGEALDPFTIDGTVEDPQIGVTYSYAWTLDGALISLNPVVTVDAAGTYQVLVTATYVDGTECDYLAEAVYTAESAPVFEAIVLEPSFNSSGLYTVEVINITGANPNSEYEFALDDGPFQSSTTFTNVTPGTHTIFGRLASGNCSISEFEIGIIDYPRFFTPNADGFHDTWNIIGLGVDPNLNAKIFIFDRYGKLLKQLSPTSPGWDGTFNGQPMPSNDYWFRVEFTEVDDLGTQRTVNGHFTLKR</sequence>
<keyword evidence="2" id="KW-1185">Reference proteome</keyword>
<dbReference type="EMBL" id="JSAQ01000004">
    <property type="protein sequence ID" value="KGO05378.1"/>
    <property type="molecule type" value="Genomic_DNA"/>
</dbReference>
<evidence type="ECO:0000313" key="1">
    <source>
        <dbReference type="EMBL" id="KGO05378.1"/>
    </source>
</evidence>
<evidence type="ECO:0000313" key="2">
    <source>
        <dbReference type="Proteomes" id="UP000030140"/>
    </source>
</evidence>
<dbReference type="Pfam" id="PF13585">
    <property type="entry name" value="CHU_C"/>
    <property type="match status" value="1"/>
</dbReference>
<accession>A0A0A2GSC2</accession>